<name>A0AAD7AQT7_9AGAR</name>
<dbReference type="AlphaFoldDB" id="A0AAD7AQT7"/>
<protein>
    <recommendedName>
        <fullName evidence="3">Arrestin-like N-terminal domain-containing protein</fullName>
    </recommendedName>
</protein>
<reference evidence="1" key="1">
    <citation type="submission" date="2023-03" db="EMBL/GenBank/DDBJ databases">
        <title>Massive genome expansion in bonnet fungi (Mycena s.s.) driven by repeated elements and novel gene families across ecological guilds.</title>
        <authorList>
            <consortium name="Lawrence Berkeley National Laboratory"/>
            <person name="Harder C.B."/>
            <person name="Miyauchi S."/>
            <person name="Viragh M."/>
            <person name="Kuo A."/>
            <person name="Thoen E."/>
            <person name="Andreopoulos B."/>
            <person name="Lu D."/>
            <person name="Skrede I."/>
            <person name="Drula E."/>
            <person name="Henrissat B."/>
            <person name="Morin E."/>
            <person name="Kohler A."/>
            <person name="Barry K."/>
            <person name="LaButti K."/>
            <person name="Morin E."/>
            <person name="Salamov A."/>
            <person name="Lipzen A."/>
            <person name="Mereny Z."/>
            <person name="Hegedus B."/>
            <person name="Baldrian P."/>
            <person name="Stursova M."/>
            <person name="Weitz H."/>
            <person name="Taylor A."/>
            <person name="Grigoriev I.V."/>
            <person name="Nagy L.G."/>
            <person name="Martin F."/>
            <person name="Kauserud H."/>
        </authorList>
    </citation>
    <scope>NUCLEOTIDE SEQUENCE</scope>
    <source>
        <strain evidence="1">CBHHK002</strain>
    </source>
</reference>
<dbReference type="Gene3D" id="2.60.40.640">
    <property type="match status" value="1"/>
</dbReference>
<organism evidence="1 2">
    <name type="scientific">Mycena albidolilacea</name>
    <dbReference type="NCBI Taxonomy" id="1033008"/>
    <lineage>
        <taxon>Eukaryota</taxon>
        <taxon>Fungi</taxon>
        <taxon>Dikarya</taxon>
        <taxon>Basidiomycota</taxon>
        <taxon>Agaricomycotina</taxon>
        <taxon>Agaricomycetes</taxon>
        <taxon>Agaricomycetidae</taxon>
        <taxon>Agaricales</taxon>
        <taxon>Marasmiineae</taxon>
        <taxon>Mycenaceae</taxon>
        <taxon>Mycena</taxon>
    </lineage>
</organism>
<evidence type="ECO:0000313" key="2">
    <source>
        <dbReference type="Proteomes" id="UP001218218"/>
    </source>
</evidence>
<keyword evidence="2" id="KW-1185">Reference proteome</keyword>
<dbReference type="EMBL" id="JARIHO010000002">
    <property type="protein sequence ID" value="KAJ7366255.1"/>
    <property type="molecule type" value="Genomic_DNA"/>
</dbReference>
<evidence type="ECO:0000313" key="1">
    <source>
        <dbReference type="EMBL" id="KAJ7366255.1"/>
    </source>
</evidence>
<proteinExistence type="predicted"/>
<evidence type="ECO:0008006" key="3">
    <source>
        <dbReference type="Google" id="ProtNLM"/>
    </source>
</evidence>
<dbReference type="Proteomes" id="UP001218218">
    <property type="component" value="Unassembled WGS sequence"/>
</dbReference>
<sequence>MSSPPVYERGTFSVSASLPAYSPRPADAMATRAFSGSRGSTEHIFALKDKKNKTWATLTLASSAPAPSSLPTYLEGDKITGSLSLNIPANQKIAEVSIIVRGEIIPGPQQQNTLCFLDISVPLWSKNQRGAASPSLSGEFHWPFSIDIPRDVVLADPRIPGALRTYILPQTFLEKTAKITGSAHYYLLAKITRSALLFRDDAELRTMFVYVPALRPDPPSLLRQLAYQENTPIPGPEIDAEGWHTCPAVTVKGTVFNNRTAEVQCVFSLSKPLSYTRGGVIPCSIDFFCRDLQALNLLCTPISIDVRLYREVKCSSSSPWLNSNPSRPIEDFEENSRAVWWQASAEHQGQGSRRFEGEIHLARTLKPTSLISHFTLTYFVLVMPFEVTGFLSADTRPLIRQEVDIATICAKGPRPRCYAPRGSD</sequence>
<gene>
    <name evidence="1" type="ORF">DFH08DRAFT_728184</name>
</gene>
<comment type="caution">
    <text evidence="1">The sequence shown here is derived from an EMBL/GenBank/DDBJ whole genome shotgun (WGS) entry which is preliminary data.</text>
</comment>
<dbReference type="InterPro" id="IPR014752">
    <property type="entry name" value="Arrestin-like_C"/>
</dbReference>
<accession>A0AAD7AQT7</accession>